<dbReference type="Proteomes" id="UP001431572">
    <property type="component" value="Chromosome 2"/>
</dbReference>
<reference evidence="2 4" key="1">
    <citation type="submission" date="2020-06" db="EMBL/GenBank/DDBJ databases">
        <title>Anoxygenic phototrophic Chloroflexota member uses a Type I reaction center.</title>
        <authorList>
            <person name="Tsuji J.M."/>
            <person name="Shaw N.A."/>
            <person name="Nagashima S."/>
            <person name="Venkiteswaran J."/>
            <person name="Schiff S.L."/>
            <person name="Hanada S."/>
            <person name="Tank M."/>
            <person name="Neufeld J.D."/>
        </authorList>
    </citation>
    <scope>NUCLEOTIDE SEQUENCE [LARGE SCALE GENOMIC DNA]</scope>
    <source>
        <strain evidence="2">L227-S17</strain>
    </source>
</reference>
<accession>A0A8T7M9C2</accession>
<evidence type="ECO:0000313" key="4">
    <source>
        <dbReference type="Proteomes" id="UP000521676"/>
    </source>
</evidence>
<gene>
    <name evidence="2" type="ORF">HXX08_22880</name>
    <name evidence="3" type="ORF">OZ401_004259</name>
</gene>
<keyword evidence="1" id="KW-0812">Transmembrane</keyword>
<evidence type="ECO:0000256" key="1">
    <source>
        <dbReference type="SAM" id="Phobius"/>
    </source>
</evidence>
<dbReference type="Proteomes" id="UP000521676">
    <property type="component" value="Unassembled WGS sequence"/>
</dbReference>
<sequence>MVKFWYEWGSMLAAFILGLLCLNLAQSNIELGWFSPALINFIGYISFTFAMAMLVVKPFEYLDALLQGTKK</sequence>
<keyword evidence="1" id="KW-0472">Membrane</keyword>
<keyword evidence="5" id="KW-1185">Reference proteome</keyword>
<name>A0A8T7M9C2_9CHLR</name>
<reference evidence="3" key="2">
    <citation type="journal article" date="2024" name="Nature">
        <title>Anoxygenic phototroph of the Chloroflexota uses a type I reaction centre.</title>
        <authorList>
            <person name="Tsuji J.M."/>
            <person name="Shaw N.A."/>
            <person name="Nagashima S."/>
            <person name="Venkiteswaran J.J."/>
            <person name="Schiff S.L."/>
            <person name="Watanabe T."/>
            <person name="Fukui M."/>
            <person name="Hanada S."/>
            <person name="Tank M."/>
            <person name="Neufeld J.D."/>
        </authorList>
    </citation>
    <scope>NUCLEOTIDE SEQUENCE</scope>
    <source>
        <strain evidence="3">L227-S17</strain>
    </source>
</reference>
<feature type="transmembrane region" description="Helical" evidence="1">
    <location>
        <begin position="37"/>
        <end position="56"/>
    </location>
</feature>
<evidence type="ECO:0000313" key="3">
    <source>
        <dbReference type="EMBL" id="WJW68645.1"/>
    </source>
</evidence>
<protein>
    <submittedName>
        <fullName evidence="2">Uncharacterized protein</fullName>
    </submittedName>
</protein>
<organism evidence="2 4">
    <name type="scientific">Candidatus Chlorohelix allophototropha</name>
    <dbReference type="NCBI Taxonomy" id="3003348"/>
    <lineage>
        <taxon>Bacteria</taxon>
        <taxon>Bacillati</taxon>
        <taxon>Chloroflexota</taxon>
        <taxon>Chloroflexia</taxon>
        <taxon>Candidatus Chloroheliales</taxon>
        <taxon>Candidatus Chloroheliaceae</taxon>
        <taxon>Candidatus Chlorohelix</taxon>
    </lineage>
</organism>
<proteinExistence type="predicted"/>
<dbReference type="EMBL" id="JACATZ010000003">
    <property type="protein sequence ID" value="NWJ48715.1"/>
    <property type="molecule type" value="Genomic_DNA"/>
</dbReference>
<dbReference type="RefSeq" id="WP_341470550.1">
    <property type="nucleotide sequence ID" value="NZ_CP128400.1"/>
</dbReference>
<keyword evidence="1" id="KW-1133">Transmembrane helix</keyword>
<dbReference type="AlphaFoldDB" id="A0A8T7M9C2"/>
<evidence type="ECO:0000313" key="2">
    <source>
        <dbReference type="EMBL" id="NWJ48715.1"/>
    </source>
</evidence>
<evidence type="ECO:0000313" key="5">
    <source>
        <dbReference type="Proteomes" id="UP001431572"/>
    </source>
</evidence>
<dbReference type="EMBL" id="CP128400">
    <property type="protein sequence ID" value="WJW68645.1"/>
    <property type="molecule type" value="Genomic_DNA"/>
</dbReference>